<sequence>MEDYCYGGKRGRWVVFGRVKNSRDEIEKTTMDVNVHTNVLLRDTMGDAFKSVEVYLSETMIEMEPTFLETVEEKTTSTSLFDDQRENLNDVNQNVCNGASSPEAREVQEALETSCPDVGISLKDHLPNVKIGLLRQFLINLQAVSLGTKLAVLFSAIALAIIAQSYNFGRNVVKKNFLHLASMEQRKADEKVLRLVEEQKREKEAAMNKILTLEKELDVKQKLELEITELKGKMKVMNHIEEKDDNGVQHKMKEMQEELEEKGEEIGDMESMNTTAAADE</sequence>
<comment type="caution">
    <text evidence="2">The sequence shown here is derived from an EMBL/GenBank/DDBJ whole genome shotgun (WGS) entry which is preliminary data.</text>
</comment>
<protein>
    <submittedName>
        <fullName evidence="2">Uncharacterized protein</fullName>
    </submittedName>
</protein>
<dbReference type="PANTHER" id="PTHR21596:SF3">
    <property type="entry name" value="FACTOR OF DNA METHYLATION 1-RELATED"/>
    <property type="match status" value="1"/>
</dbReference>
<evidence type="ECO:0000256" key="1">
    <source>
        <dbReference type="SAM" id="MobiDB-lite"/>
    </source>
</evidence>
<accession>A0A7J7M8I5</accession>
<organism evidence="2 3">
    <name type="scientific">Kingdonia uniflora</name>
    <dbReference type="NCBI Taxonomy" id="39325"/>
    <lineage>
        <taxon>Eukaryota</taxon>
        <taxon>Viridiplantae</taxon>
        <taxon>Streptophyta</taxon>
        <taxon>Embryophyta</taxon>
        <taxon>Tracheophyta</taxon>
        <taxon>Spermatophyta</taxon>
        <taxon>Magnoliopsida</taxon>
        <taxon>Ranunculales</taxon>
        <taxon>Circaeasteraceae</taxon>
        <taxon>Kingdonia</taxon>
    </lineage>
</organism>
<dbReference type="GO" id="GO:0080188">
    <property type="term" value="P:gene silencing by siRNA-directed DNA methylation"/>
    <property type="evidence" value="ECO:0007669"/>
    <property type="project" value="InterPro"/>
</dbReference>
<reference evidence="2 3" key="1">
    <citation type="journal article" date="2020" name="IScience">
        <title>Genome Sequencing of the Endangered Kingdonia uniflora (Circaeasteraceae, Ranunculales) Reveals Potential Mechanisms of Evolutionary Specialization.</title>
        <authorList>
            <person name="Sun Y."/>
            <person name="Deng T."/>
            <person name="Zhang A."/>
            <person name="Moore M.J."/>
            <person name="Landis J.B."/>
            <person name="Lin N."/>
            <person name="Zhang H."/>
            <person name="Zhang X."/>
            <person name="Huang J."/>
            <person name="Zhang X."/>
            <person name="Sun H."/>
            <person name="Wang H."/>
        </authorList>
    </citation>
    <scope>NUCLEOTIDE SEQUENCE [LARGE SCALE GENOMIC DNA]</scope>
    <source>
        <strain evidence="2">TB1705</strain>
        <tissue evidence="2">Leaf</tissue>
    </source>
</reference>
<feature type="compositionally biased region" description="Polar residues" evidence="1">
    <location>
        <begin position="271"/>
        <end position="280"/>
    </location>
</feature>
<feature type="region of interest" description="Disordered" evidence="1">
    <location>
        <begin position="255"/>
        <end position="280"/>
    </location>
</feature>
<dbReference type="PANTHER" id="PTHR21596">
    <property type="entry name" value="RIBONUCLEASE P SUBUNIT P38"/>
    <property type="match status" value="1"/>
</dbReference>
<evidence type="ECO:0000313" key="3">
    <source>
        <dbReference type="Proteomes" id="UP000541444"/>
    </source>
</evidence>
<dbReference type="AlphaFoldDB" id="A0A7J7M8I5"/>
<evidence type="ECO:0000313" key="2">
    <source>
        <dbReference type="EMBL" id="KAF6151201.1"/>
    </source>
</evidence>
<dbReference type="EMBL" id="JACGCM010001710">
    <property type="protein sequence ID" value="KAF6151201.1"/>
    <property type="molecule type" value="Genomic_DNA"/>
</dbReference>
<feature type="compositionally biased region" description="Acidic residues" evidence="1">
    <location>
        <begin position="257"/>
        <end position="268"/>
    </location>
</feature>
<dbReference type="InterPro" id="IPR045177">
    <property type="entry name" value="FDM1-5/IDN2"/>
</dbReference>
<dbReference type="Proteomes" id="UP000541444">
    <property type="component" value="Unassembled WGS sequence"/>
</dbReference>
<keyword evidence="3" id="KW-1185">Reference proteome</keyword>
<name>A0A7J7M8I5_9MAGN</name>
<dbReference type="OrthoDB" id="1892195at2759"/>
<proteinExistence type="predicted"/>
<gene>
    <name evidence="2" type="ORF">GIB67_037409</name>
</gene>